<name>A0A2K9NUY2_BACTC</name>
<evidence type="ECO:0000256" key="1">
    <source>
        <dbReference type="ARBA" id="ARBA00023015"/>
    </source>
</evidence>
<dbReference type="PROSITE" id="PS01124">
    <property type="entry name" value="HTH_ARAC_FAMILY_2"/>
    <property type="match status" value="1"/>
</dbReference>
<dbReference type="Gene3D" id="2.60.120.10">
    <property type="entry name" value="Jelly Rolls"/>
    <property type="match status" value="1"/>
</dbReference>
<dbReference type="PANTHER" id="PTHR43280">
    <property type="entry name" value="ARAC-FAMILY TRANSCRIPTIONAL REGULATOR"/>
    <property type="match status" value="1"/>
</dbReference>
<dbReference type="Pfam" id="PF12833">
    <property type="entry name" value="HTH_18"/>
    <property type="match status" value="1"/>
</dbReference>
<dbReference type="SMART" id="SM00342">
    <property type="entry name" value="HTH_ARAC"/>
    <property type="match status" value="1"/>
</dbReference>
<keyword evidence="2" id="KW-0238">DNA-binding</keyword>
<gene>
    <name evidence="5" type="ORF">C0V70_12440</name>
</gene>
<dbReference type="Pfam" id="PF02311">
    <property type="entry name" value="AraC_binding"/>
    <property type="match status" value="1"/>
</dbReference>
<accession>A0A2K9NUY2</accession>
<dbReference type="GO" id="GO:0043565">
    <property type="term" value="F:sequence-specific DNA binding"/>
    <property type="evidence" value="ECO:0007669"/>
    <property type="project" value="InterPro"/>
</dbReference>
<dbReference type="PANTHER" id="PTHR43280:SF32">
    <property type="entry name" value="TRANSCRIPTIONAL REGULATORY PROTEIN"/>
    <property type="match status" value="1"/>
</dbReference>
<evidence type="ECO:0000313" key="6">
    <source>
        <dbReference type="Proteomes" id="UP000235584"/>
    </source>
</evidence>
<dbReference type="SUPFAM" id="SSF51215">
    <property type="entry name" value="Regulatory protein AraC"/>
    <property type="match status" value="1"/>
</dbReference>
<evidence type="ECO:0000256" key="2">
    <source>
        <dbReference type="ARBA" id="ARBA00023125"/>
    </source>
</evidence>
<dbReference type="KEGG" id="bsto:C0V70_12440"/>
<dbReference type="Gene3D" id="1.10.10.60">
    <property type="entry name" value="Homeodomain-like"/>
    <property type="match status" value="1"/>
</dbReference>
<dbReference type="InterPro" id="IPR037923">
    <property type="entry name" value="HTH-like"/>
</dbReference>
<dbReference type="InterPro" id="IPR009057">
    <property type="entry name" value="Homeodomain-like_sf"/>
</dbReference>
<dbReference type="InterPro" id="IPR014710">
    <property type="entry name" value="RmlC-like_jellyroll"/>
</dbReference>
<proteinExistence type="predicted"/>
<dbReference type="GO" id="GO:0003700">
    <property type="term" value="F:DNA-binding transcription factor activity"/>
    <property type="evidence" value="ECO:0007669"/>
    <property type="project" value="InterPro"/>
</dbReference>
<dbReference type="Proteomes" id="UP000235584">
    <property type="component" value="Chromosome"/>
</dbReference>
<dbReference type="InterPro" id="IPR003313">
    <property type="entry name" value="AraC-bd"/>
</dbReference>
<dbReference type="EMBL" id="CP025704">
    <property type="protein sequence ID" value="AUN98895.1"/>
    <property type="molecule type" value="Genomic_DNA"/>
</dbReference>
<dbReference type="AlphaFoldDB" id="A0A2K9NUY2"/>
<reference evidence="5 6" key="1">
    <citation type="submission" date="2018-01" db="EMBL/GenBank/DDBJ databases">
        <title>Complete genome sequence of Bacteriovorax stolpii DSM12778.</title>
        <authorList>
            <person name="Tang B."/>
            <person name="Chang J."/>
        </authorList>
    </citation>
    <scope>NUCLEOTIDE SEQUENCE [LARGE SCALE GENOMIC DNA]</scope>
    <source>
        <strain evidence="5 6">DSM 12778</strain>
    </source>
</reference>
<keyword evidence="3" id="KW-0804">Transcription</keyword>
<evidence type="ECO:0000256" key="3">
    <source>
        <dbReference type="ARBA" id="ARBA00023163"/>
    </source>
</evidence>
<feature type="domain" description="HTH araC/xylS-type" evidence="4">
    <location>
        <begin position="239"/>
        <end position="337"/>
    </location>
</feature>
<protein>
    <submittedName>
        <fullName evidence="5">AraC family transcriptional regulator</fullName>
    </submittedName>
</protein>
<organism evidence="5 6">
    <name type="scientific">Bacteriovorax stolpii</name>
    <name type="common">Bdellovibrio stolpii</name>
    <dbReference type="NCBI Taxonomy" id="960"/>
    <lineage>
        <taxon>Bacteria</taxon>
        <taxon>Pseudomonadati</taxon>
        <taxon>Bdellovibrionota</taxon>
        <taxon>Bacteriovoracia</taxon>
        <taxon>Bacteriovoracales</taxon>
        <taxon>Bacteriovoracaceae</taxon>
        <taxon>Bacteriovorax</taxon>
    </lineage>
</organism>
<evidence type="ECO:0000259" key="4">
    <source>
        <dbReference type="PROSITE" id="PS01124"/>
    </source>
</evidence>
<dbReference type="SUPFAM" id="SSF46689">
    <property type="entry name" value="Homeodomain-like"/>
    <property type="match status" value="1"/>
</dbReference>
<sequence>MSKHINSRFIEPSSGCFYYTKRGSQALWTQGLKNSTKRPICGTISWETTMKKKHDHHHHLDTLHPMDSFGVVSGLTKQVRVTRLENRLIPAVPFPHKHNFFHLVVITKGSGWHEIDFERHDVKKGSIFFMLPAQVHSWAMSKDTCGVVIEFEGLSMFSGDEAYNIFSDALMPSVNYFEVAGTTREEIFTHAQKMLTEYEEEKKDFEILLRLHLATLLLLFSRIIQDQPKKISRVSKFREDFTNLVEKFYKKHHGVEFYAKTLGITPKALTAKVNRIIGKSVRDLIQERCILESKRLLAYSDLSVSEIAIELGFDDPNYFTRFFTSKTKQNPGKFRQKVRQVC</sequence>
<dbReference type="InterPro" id="IPR018060">
    <property type="entry name" value="HTH_AraC"/>
</dbReference>
<evidence type="ECO:0000313" key="5">
    <source>
        <dbReference type="EMBL" id="AUN98895.1"/>
    </source>
</evidence>
<keyword evidence="1" id="KW-0805">Transcription regulation</keyword>
<keyword evidence="6" id="KW-1185">Reference proteome</keyword>